<evidence type="ECO:0000313" key="2">
    <source>
        <dbReference type="Proteomes" id="UP001247620"/>
    </source>
</evidence>
<dbReference type="Proteomes" id="UP001247620">
    <property type="component" value="Unassembled WGS sequence"/>
</dbReference>
<gene>
    <name evidence="1" type="ORF">J2W55_001214</name>
</gene>
<proteinExistence type="predicted"/>
<dbReference type="RefSeq" id="WP_310093078.1">
    <property type="nucleotide sequence ID" value="NZ_JAVDUU010000001.1"/>
</dbReference>
<evidence type="ECO:0000313" key="1">
    <source>
        <dbReference type="EMBL" id="MDR6941386.1"/>
    </source>
</evidence>
<sequence>MNGKDPSAIQLDHYQVFELTDKHVMAYNEWVASGPVSADGLHQWLEIYATEAAKFEAAYGTDFLPKVVLWSDRQKTDYFKEKLQVSLGFENYIEKLVKEQYGLDLGPYLTPEGQYDDGENELGIEIKNDTLIKKTGNIYLEYGEKSHGGNLNFIESGILKNDKSIYFLIGDTDAFYIFKKARLVTIYREEIAINRSGKRSERGIRFVRIATSLGMLFPVKFAQAEMLTMDQMIAEIKAGTKDKE</sequence>
<reference evidence="1 2" key="1">
    <citation type="submission" date="2023-07" db="EMBL/GenBank/DDBJ databases">
        <title>Sorghum-associated microbial communities from plants grown in Nebraska, USA.</title>
        <authorList>
            <person name="Schachtman D."/>
        </authorList>
    </citation>
    <scope>NUCLEOTIDE SEQUENCE [LARGE SCALE GENOMIC DNA]</scope>
    <source>
        <strain evidence="1 2">3262</strain>
    </source>
</reference>
<keyword evidence="2" id="KW-1185">Reference proteome</keyword>
<comment type="caution">
    <text evidence="1">The sequence shown here is derived from an EMBL/GenBank/DDBJ whole genome shotgun (WGS) entry which is preliminary data.</text>
</comment>
<dbReference type="EMBL" id="JAVDUU010000001">
    <property type="protein sequence ID" value="MDR6941386.1"/>
    <property type="molecule type" value="Genomic_DNA"/>
</dbReference>
<organism evidence="1 2">
    <name type="scientific">Mucilaginibacter pocheonensis</name>
    <dbReference type="NCBI Taxonomy" id="398050"/>
    <lineage>
        <taxon>Bacteria</taxon>
        <taxon>Pseudomonadati</taxon>
        <taxon>Bacteroidota</taxon>
        <taxon>Sphingobacteriia</taxon>
        <taxon>Sphingobacteriales</taxon>
        <taxon>Sphingobacteriaceae</taxon>
        <taxon>Mucilaginibacter</taxon>
    </lineage>
</organism>
<protein>
    <submittedName>
        <fullName evidence="1">Uncharacterized protein</fullName>
    </submittedName>
</protein>
<name>A0ABU1T957_9SPHI</name>
<accession>A0ABU1T957</accession>